<feature type="region of interest" description="Disordered" evidence="1">
    <location>
        <begin position="296"/>
        <end position="328"/>
    </location>
</feature>
<reference evidence="2" key="2">
    <citation type="journal article" date="2020" name="Nat. Commun.">
        <title>Large-scale genome sequencing of mycorrhizal fungi provides insights into the early evolution of symbiotic traits.</title>
        <authorList>
            <person name="Miyauchi S."/>
            <person name="Kiss E."/>
            <person name="Kuo A."/>
            <person name="Drula E."/>
            <person name="Kohler A."/>
            <person name="Sanchez-Garcia M."/>
            <person name="Morin E."/>
            <person name="Andreopoulos B."/>
            <person name="Barry K.W."/>
            <person name="Bonito G."/>
            <person name="Buee M."/>
            <person name="Carver A."/>
            <person name="Chen C."/>
            <person name="Cichocki N."/>
            <person name="Clum A."/>
            <person name="Culley D."/>
            <person name="Crous P.W."/>
            <person name="Fauchery L."/>
            <person name="Girlanda M."/>
            <person name="Hayes R.D."/>
            <person name="Keri Z."/>
            <person name="LaButti K."/>
            <person name="Lipzen A."/>
            <person name="Lombard V."/>
            <person name="Magnuson J."/>
            <person name="Maillard F."/>
            <person name="Murat C."/>
            <person name="Nolan M."/>
            <person name="Ohm R.A."/>
            <person name="Pangilinan J."/>
            <person name="Pereira M.F."/>
            <person name="Perotto S."/>
            <person name="Peter M."/>
            <person name="Pfister S."/>
            <person name="Riley R."/>
            <person name="Sitrit Y."/>
            <person name="Stielow J.B."/>
            <person name="Szollosi G."/>
            <person name="Zifcakova L."/>
            <person name="Stursova M."/>
            <person name="Spatafora J.W."/>
            <person name="Tedersoo L."/>
            <person name="Vaario L.M."/>
            <person name="Yamada A."/>
            <person name="Yan M."/>
            <person name="Wang P."/>
            <person name="Xu J."/>
            <person name="Bruns T."/>
            <person name="Baldrian P."/>
            <person name="Vilgalys R."/>
            <person name="Dunand C."/>
            <person name="Henrissat B."/>
            <person name="Grigoriev I.V."/>
            <person name="Hibbett D."/>
            <person name="Nagy L.G."/>
            <person name="Martin F.M."/>
        </authorList>
    </citation>
    <scope>NUCLEOTIDE SEQUENCE</scope>
    <source>
        <strain evidence="2">Prilba</strain>
    </source>
</reference>
<feature type="region of interest" description="Disordered" evidence="1">
    <location>
        <begin position="233"/>
        <end position="269"/>
    </location>
</feature>
<keyword evidence="3" id="KW-1185">Reference proteome</keyword>
<dbReference type="Proteomes" id="UP000759537">
    <property type="component" value="Unassembled WGS sequence"/>
</dbReference>
<reference evidence="2" key="1">
    <citation type="submission" date="2019-10" db="EMBL/GenBank/DDBJ databases">
        <authorList>
            <consortium name="DOE Joint Genome Institute"/>
            <person name="Kuo A."/>
            <person name="Miyauchi S."/>
            <person name="Kiss E."/>
            <person name="Drula E."/>
            <person name="Kohler A."/>
            <person name="Sanchez-Garcia M."/>
            <person name="Andreopoulos B."/>
            <person name="Barry K.W."/>
            <person name="Bonito G."/>
            <person name="Buee M."/>
            <person name="Carver A."/>
            <person name="Chen C."/>
            <person name="Cichocki N."/>
            <person name="Clum A."/>
            <person name="Culley D."/>
            <person name="Crous P.W."/>
            <person name="Fauchery L."/>
            <person name="Girlanda M."/>
            <person name="Hayes R."/>
            <person name="Keri Z."/>
            <person name="LaButti K."/>
            <person name="Lipzen A."/>
            <person name="Lombard V."/>
            <person name="Magnuson J."/>
            <person name="Maillard F."/>
            <person name="Morin E."/>
            <person name="Murat C."/>
            <person name="Nolan M."/>
            <person name="Ohm R."/>
            <person name="Pangilinan J."/>
            <person name="Pereira M."/>
            <person name="Perotto S."/>
            <person name="Peter M."/>
            <person name="Riley R."/>
            <person name="Sitrit Y."/>
            <person name="Stielow B."/>
            <person name="Szollosi G."/>
            <person name="Zifcakova L."/>
            <person name="Stursova M."/>
            <person name="Spatafora J.W."/>
            <person name="Tedersoo L."/>
            <person name="Vaario L.-M."/>
            <person name="Yamada A."/>
            <person name="Yan M."/>
            <person name="Wang P."/>
            <person name="Xu J."/>
            <person name="Bruns T."/>
            <person name="Baldrian P."/>
            <person name="Vilgalys R."/>
            <person name="Henrissat B."/>
            <person name="Grigoriev I.V."/>
            <person name="Hibbett D."/>
            <person name="Nagy L.G."/>
            <person name="Martin F.M."/>
        </authorList>
    </citation>
    <scope>NUCLEOTIDE SEQUENCE</scope>
    <source>
        <strain evidence="2">Prilba</strain>
    </source>
</reference>
<name>A0A9P5MZD7_9AGAM</name>
<dbReference type="EMBL" id="WHVB01000005">
    <property type="protein sequence ID" value="KAF8482503.1"/>
    <property type="molecule type" value="Genomic_DNA"/>
</dbReference>
<evidence type="ECO:0000313" key="2">
    <source>
        <dbReference type="EMBL" id="KAF8482503.1"/>
    </source>
</evidence>
<proteinExistence type="predicted"/>
<evidence type="ECO:0000256" key="1">
    <source>
        <dbReference type="SAM" id="MobiDB-lite"/>
    </source>
</evidence>
<sequence>MPSVTVSPASSPSIFPLFPSTIPTLHNGPAKPSKDMSVAEIKQQAKQQAQRGSRGVSVLSLIRSAKGQISLAQAREGAGDLKGALSAFTKAAVFTQVFMESAEFEAENIPGKRGVLWKEFSEFQQREGSDLTKRAHAIECRLTQVKRSAATQLNGHRSPPAEKGVQGLSGESIADRMRSLQDAVMLGSITKRVSRELPTNTAIPLSPTSTPSDGPRIIRNSLQSLSLLSPPISHSASASSKLSSTPSTSQSFVSPSALDPPSPISSTSSLPRISFLTPVEFSQAFPSIDELEEIHSRQTAPDVDARTDSSVSECQGLGSHNCINPVQG</sequence>
<dbReference type="OrthoDB" id="3269083at2759"/>
<gene>
    <name evidence="2" type="ORF">DFH94DRAFT_367888</name>
</gene>
<dbReference type="AlphaFoldDB" id="A0A9P5MZD7"/>
<evidence type="ECO:0000313" key="3">
    <source>
        <dbReference type="Proteomes" id="UP000759537"/>
    </source>
</evidence>
<feature type="compositionally biased region" description="Low complexity" evidence="1">
    <location>
        <begin position="233"/>
        <end position="256"/>
    </location>
</feature>
<organism evidence="2 3">
    <name type="scientific">Russula ochroleuca</name>
    <dbReference type="NCBI Taxonomy" id="152965"/>
    <lineage>
        <taxon>Eukaryota</taxon>
        <taxon>Fungi</taxon>
        <taxon>Dikarya</taxon>
        <taxon>Basidiomycota</taxon>
        <taxon>Agaricomycotina</taxon>
        <taxon>Agaricomycetes</taxon>
        <taxon>Russulales</taxon>
        <taxon>Russulaceae</taxon>
        <taxon>Russula</taxon>
    </lineage>
</organism>
<accession>A0A9P5MZD7</accession>
<comment type="caution">
    <text evidence="2">The sequence shown here is derived from an EMBL/GenBank/DDBJ whole genome shotgun (WGS) entry which is preliminary data.</text>
</comment>
<protein>
    <submittedName>
        <fullName evidence="2">Uncharacterized protein</fullName>
    </submittedName>
</protein>